<dbReference type="Gene3D" id="3.40.1410.10">
    <property type="entry name" value="Chorismate lyase-like"/>
    <property type="match status" value="1"/>
</dbReference>
<dbReference type="SMART" id="SM00345">
    <property type="entry name" value="HTH_GNTR"/>
    <property type="match status" value="1"/>
</dbReference>
<evidence type="ECO:0000256" key="1">
    <source>
        <dbReference type="ARBA" id="ARBA00023015"/>
    </source>
</evidence>
<evidence type="ECO:0000256" key="3">
    <source>
        <dbReference type="ARBA" id="ARBA00023163"/>
    </source>
</evidence>
<dbReference type="EMBL" id="JAUHLN010000002">
    <property type="protein sequence ID" value="MDN4073879.1"/>
    <property type="molecule type" value="Genomic_DNA"/>
</dbReference>
<dbReference type="InterPro" id="IPR000524">
    <property type="entry name" value="Tscrpt_reg_HTH_GntR"/>
</dbReference>
<dbReference type="Gene3D" id="1.10.10.10">
    <property type="entry name" value="Winged helix-like DNA-binding domain superfamily/Winged helix DNA-binding domain"/>
    <property type="match status" value="1"/>
</dbReference>
<dbReference type="InterPro" id="IPR036390">
    <property type="entry name" value="WH_DNA-bd_sf"/>
</dbReference>
<dbReference type="RefSeq" id="WP_290399969.1">
    <property type="nucleotide sequence ID" value="NZ_JAUHLN010000002.1"/>
</dbReference>
<comment type="caution">
    <text evidence="5">The sequence shown here is derived from an EMBL/GenBank/DDBJ whole genome shotgun (WGS) entry which is preliminary data.</text>
</comment>
<dbReference type="Pfam" id="PF00392">
    <property type="entry name" value="GntR"/>
    <property type="match status" value="1"/>
</dbReference>
<sequence length="244" mass="27624">MINKNPGTALYYLIKEKLLELIKNETYQVGSQLPTESELCQMFEVSRTTIRLALQQLEIDGKIHRVQGKGTFVSKPKINEALSQNIKSFSEQMKDAGLVSYSKVLSLDVIPAYFSLAQALEIKEDDPVIKLVRLRYGGTEPLQHSTSFIPWKVAPSLIQEDCSGSLFQLLRTKFEVDIYRSVESIEPIITNQTMSELLNIPAGSPSFLLESVTYTTKDLPIELSSSVVRGDRSKFVMERYYMNK</sequence>
<keyword evidence="3" id="KW-0804">Transcription</keyword>
<evidence type="ECO:0000256" key="2">
    <source>
        <dbReference type="ARBA" id="ARBA00023125"/>
    </source>
</evidence>
<dbReference type="Proteomes" id="UP001168694">
    <property type="component" value="Unassembled WGS sequence"/>
</dbReference>
<evidence type="ECO:0000259" key="4">
    <source>
        <dbReference type="PROSITE" id="PS50949"/>
    </source>
</evidence>
<dbReference type="PRINTS" id="PR00035">
    <property type="entry name" value="HTHGNTR"/>
</dbReference>
<dbReference type="CDD" id="cd07377">
    <property type="entry name" value="WHTH_GntR"/>
    <property type="match status" value="1"/>
</dbReference>
<dbReference type="SUPFAM" id="SSF46785">
    <property type="entry name" value="Winged helix' DNA-binding domain"/>
    <property type="match status" value="1"/>
</dbReference>
<evidence type="ECO:0000313" key="6">
    <source>
        <dbReference type="Proteomes" id="UP001168694"/>
    </source>
</evidence>
<protein>
    <submittedName>
        <fullName evidence="5">GntR family transcriptional regulator</fullName>
    </submittedName>
</protein>
<dbReference type="InterPro" id="IPR011663">
    <property type="entry name" value="UTRA"/>
</dbReference>
<name>A0ABT8E7N0_9BACL</name>
<evidence type="ECO:0000313" key="5">
    <source>
        <dbReference type="EMBL" id="MDN4073879.1"/>
    </source>
</evidence>
<keyword evidence="2" id="KW-0238">DNA-binding</keyword>
<organism evidence="5 6">
    <name type="scientific">Fictibacillus terranigra</name>
    <dbReference type="NCBI Taxonomy" id="3058424"/>
    <lineage>
        <taxon>Bacteria</taxon>
        <taxon>Bacillati</taxon>
        <taxon>Bacillota</taxon>
        <taxon>Bacilli</taxon>
        <taxon>Bacillales</taxon>
        <taxon>Fictibacillaceae</taxon>
        <taxon>Fictibacillus</taxon>
    </lineage>
</organism>
<dbReference type="PROSITE" id="PS50949">
    <property type="entry name" value="HTH_GNTR"/>
    <property type="match status" value="1"/>
</dbReference>
<dbReference type="PANTHER" id="PTHR44846">
    <property type="entry name" value="MANNOSYL-D-GLYCERATE TRANSPORT/METABOLISM SYSTEM REPRESSOR MNGR-RELATED"/>
    <property type="match status" value="1"/>
</dbReference>
<accession>A0ABT8E7N0</accession>
<gene>
    <name evidence="5" type="ORF">QYF49_12780</name>
</gene>
<dbReference type="InterPro" id="IPR036388">
    <property type="entry name" value="WH-like_DNA-bd_sf"/>
</dbReference>
<feature type="domain" description="HTH gntR-type" evidence="4">
    <location>
        <begin position="8"/>
        <end position="76"/>
    </location>
</feature>
<dbReference type="SUPFAM" id="SSF64288">
    <property type="entry name" value="Chorismate lyase-like"/>
    <property type="match status" value="1"/>
</dbReference>
<reference evidence="5" key="1">
    <citation type="submission" date="2023-06" db="EMBL/GenBank/DDBJ databases">
        <title>Draft Genome Sequences of Representative Paenibacillus Polymyxa, Bacillus cereus, Fictibacillus sp., and Brevibacillus agri Strains Isolated from Amazonian Dark Earth.</title>
        <authorList>
            <person name="Pellegrinetti T.A."/>
            <person name="Cunha I.C.M."/>
            <person name="Chaves M.G."/>
            <person name="Freitas A.S."/>
            <person name="Silva A.V.R."/>
            <person name="Tsai S.M."/>
            <person name="Mendes L.W."/>
        </authorList>
    </citation>
    <scope>NUCLEOTIDE SEQUENCE</scope>
    <source>
        <strain evidence="5">CENA-BCM004</strain>
    </source>
</reference>
<dbReference type="PANTHER" id="PTHR44846:SF1">
    <property type="entry name" value="MANNOSYL-D-GLYCERATE TRANSPORT_METABOLISM SYSTEM REPRESSOR MNGR-RELATED"/>
    <property type="match status" value="1"/>
</dbReference>
<proteinExistence type="predicted"/>
<dbReference type="InterPro" id="IPR028978">
    <property type="entry name" value="Chorismate_lyase_/UTRA_dom_sf"/>
</dbReference>
<dbReference type="Pfam" id="PF07702">
    <property type="entry name" value="UTRA"/>
    <property type="match status" value="1"/>
</dbReference>
<dbReference type="InterPro" id="IPR050679">
    <property type="entry name" value="Bact_HTH_transcr_reg"/>
</dbReference>
<keyword evidence="1" id="KW-0805">Transcription regulation</keyword>
<keyword evidence="6" id="KW-1185">Reference proteome</keyword>
<dbReference type="SMART" id="SM00866">
    <property type="entry name" value="UTRA"/>
    <property type="match status" value="1"/>
</dbReference>